<dbReference type="GeneID" id="54547508"/>
<feature type="domain" description="N-acetyltransferase" evidence="1">
    <location>
        <begin position="121"/>
        <end position="254"/>
    </location>
</feature>
<dbReference type="GO" id="GO:0016747">
    <property type="term" value="F:acyltransferase activity, transferring groups other than amino-acyl groups"/>
    <property type="evidence" value="ECO:0007669"/>
    <property type="project" value="InterPro"/>
</dbReference>
<dbReference type="PROSITE" id="PS51186">
    <property type="entry name" value="GNAT"/>
    <property type="match status" value="1"/>
</dbReference>
<dbReference type="InterPro" id="IPR016181">
    <property type="entry name" value="Acyl_CoA_acyltransferase"/>
</dbReference>
<dbReference type="SUPFAM" id="SSF55729">
    <property type="entry name" value="Acyl-CoA N-acyltransferases (Nat)"/>
    <property type="match status" value="1"/>
</dbReference>
<dbReference type="RefSeq" id="XP_033655446.1">
    <property type="nucleotide sequence ID" value="XM_033794333.1"/>
</dbReference>
<accession>A0A6A6JN08</accession>
<dbReference type="Gene3D" id="3.40.630.30">
    <property type="match status" value="1"/>
</dbReference>
<evidence type="ECO:0000313" key="3">
    <source>
        <dbReference type="Proteomes" id="UP000800097"/>
    </source>
</evidence>
<dbReference type="AlphaFoldDB" id="A0A6A6JN08"/>
<evidence type="ECO:0000313" key="2">
    <source>
        <dbReference type="EMBL" id="KAF2277907.1"/>
    </source>
</evidence>
<dbReference type="EMBL" id="ML986489">
    <property type="protein sequence ID" value="KAF2277907.1"/>
    <property type="molecule type" value="Genomic_DNA"/>
</dbReference>
<proteinExistence type="predicted"/>
<organism evidence="2 3">
    <name type="scientific">Westerdykella ornata</name>
    <dbReference type="NCBI Taxonomy" id="318751"/>
    <lineage>
        <taxon>Eukaryota</taxon>
        <taxon>Fungi</taxon>
        <taxon>Dikarya</taxon>
        <taxon>Ascomycota</taxon>
        <taxon>Pezizomycotina</taxon>
        <taxon>Dothideomycetes</taxon>
        <taxon>Pleosporomycetidae</taxon>
        <taxon>Pleosporales</taxon>
        <taxon>Sporormiaceae</taxon>
        <taxon>Westerdykella</taxon>
    </lineage>
</organism>
<reference evidence="2" key="1">
    <citation type="journal article" date="2020" name="Stud. Mycol.">
        <title>101 Dothideomycetes genomes: a test case for predicting lifestyles and emergence of pathogens.</title>
        <authorList>
            <person name="Haridas S."/>
            <person name="Albert R."/>
            <person name="Binder M."/>
            <person name="Bloem J."/>
            <person name="Labutti K."/>
            <person name="Salamov A."/>
            <person name="Andreopoulos B."/>
            <person name="Baker S."/>
            <person name="Barry K."/>
            <person name="Bills G."/>
            <person name="Bluhm B."/>
            <person name="Cannon C."/>
            <person name="Castanera R."/>
            <person name="Culley D."/>
            <person name="Daum C."/>
            <person name="Ezra D."/>
            <person name="Gonzalez J."/>
            <person name="Henrissat B."/>
            <person name="Kuo A."/>
            <person name="Liang C."/>
            <person name="Lipzen A."/>
            <person name="Lutzoni F."/>
            <person name="Magnuson J."/>
            <person name="Mondo S."/>
            <person name="Nolan M."/>
            <person name="Ohm R."/>
            <person name="Pangilinan J."/>
            <person name="Park H.-J."/>
            <person name="Ramirez L."/>
            <person name="Alfaro M."/>
            <person name="Sun H."/>
            <person name="Tritt A."/>
            <person name="Yoshinaga Y."/>
            <person name="Zwiers L.-H."/>
            <person name="Turgeon B."/>
            <person name="Goodwin S."/>
            <person name="Spatafora J."/>
            <person name="Crous P."/>
            <person name="Grigoriev I."/>
        </authorList>
    </citation>
    <scope>NUCLEOTIDE SEQUENCE</scope>
    <source>
        <strain evidence="2">CBS 379.55</strain>
    </source>
</reference>
<protein>
    <recommendedName>
        <fullName evidence="1">N-acetyltransferase domain-containing protein</fullName>
    </recommendedName>
</protein>
<dbReference type="OrthoDB" id="2832510at2759"/>
<name>A0A6A6JN08_WESOR</name>
<dbReference type="CDD" id="cd04301">
    <property type="entry name" value="NAT_SF"/>
    <property type="match status" value="1"/>
</dbReference>
<sequence>MSSPNDILITPVTNPETDLPGVFNCIAQSFGAQIQETLWLAVNPSYDTPQGRQRGIHHLQHRYEHVTRNRDGDPNTVFIKATVRAEPGDENSPGGLDADGRKIVGMAIWQQASFVEGYGDVPSTVYPEEDLEDLDPREARFARQMFASMWRRRVEVAREKAEAAVEGDDGGVPAIFVLDMCAVDPGYQRRGIAKGLVRWGLEEARRRGGLECTTEATVMGLGVYKREGFREEEGNDGALVYEVDEEFRDRRLLPVVFLRTGGGS</sequence>
<keyword evidence="3" id="KW-1185">Reference proteome</keyword>
<dbReference type="PANTHER" id="PTHR42791">
    <property type="entry name" value="GNAT FAMILY ACETYLTRANSFERASE"/>
    <property type="match status" value="1"/>
</dbReference>
<dbReference type="InterPro" id="IPR052523">
    <property type="entry name" value="Trichothecene_AcTrans"/>
</dbReference>
<dbReference type="Proteomes" id="UP000800097">
    <property type="component" value="Unassembled WGS sequence"/>
</dbReference>
<gene>
    <name evidence="2" type="ORF">EI97DRAFT_277945</name>
</gene>
<evidence type="ECO:0000259" key="1">
    <source>
        <dbReference type="PROSITE" id="PS51186"/>
    </source>
</evidence>
<dbReference type="Pfam" id="PF13508">
    <property type="entry name" value="Acetyltransf_7"/>
    <property type="match status" value="1"/>
</dbReference>
<dbReference type="PANTHER" id="PTHR42791:SF14">
    <property type="entry name" value="N-ACETYLTRANSFERASE DOMAIN-CONTAINING PROTEIN"/>
    <property type="match status" value="1"/>
</dbReference>
<dbReference type="InterPro" id="IPR000182">
    <property type="entry name" value="GNAT_dom"/>
</dbReference>